<feature type="coiled-coil region" evidence="7">
    <location>
        <begin position="241"/>
        <end position="272"/>
    </location>
</feature>
<evidence type="ECO:0000256" key="7">
    <source>
        <dbReference type="SAM" id="Coils"/>
    </source>
</evidence>
<dbReference type="EMBL" id="KI546130">
    <property type="protein sequence ID" value="EST43913.1"/>
    <property type="molecule type" value="Genomic_DNA"/>
</dbReference>
<evidence type="ECO:0000256" key="8">
    <source>
        <dbReference type="SAM" id="MobiDB-lite"/>
    </source>
</evidence>
<name>V6LHX0_9EUKA</name>
<keyword evidence="3" id="KW-0698">rRNA processing</keyword>
<dbReference type="GO" id="GO:0034457">
    <property type="term" value="C:Mpp10 complex"/>
    <property type="evidence" value="ECO:0007669"/>
    <property type="project" value="InterPro"/>
</dbReference>
<comment type="similarity">
    <text evidence="6">Belongs to the MPP10 family.</text>
</comment>
<evidence type="ECO:0000256" key="6">
    <source>
        <dbReference type="ARBA" id="ARBA00029455"/>
    </source>
</evidence>
<gene>
    <name evidence="9" type="ORF">SS50377_16213</name>
    <name evidence="10" type="ORF">SS50377_21131</name>
</gene>
<dbReference type="Pfam" id="PF04006">
    <property type="entry name" value="Mpp10"/>
    <property type="match status" value="1"/>
</dbReference>
<keyword evidence="7" id="KW-0175">Coiled coil</keyword>
<feature type="region of interest" description="Disordered" evidence="8">
    <location>
        <begin position="61"/>
        <end position="86"/>
    </location>
</feature>
<dbReference type="GO" id="GO:0032040">
    <property type="term" value="C:small-subunit processome"/>
    <property type="evidence" value="ECO:0007669"/>
    <property type="project" value="TreeGrafter"/>
</dbReference>
<reference evidence="9 10" key="1">
    <citation type="journal article" date="2014" name="PLoS Genet.">
        <title>The Genome of Spironucleus salmonicida Highlights a Fish Pathogen Adapted to Fluctuating Environments.</title>
        <authorList>
            <person name="Xu F."/>
            <person name="Jerlstrom-Hultqvist J."/>
            <person name="Einarsson E."/>
            <person name="Astvaldsson A."/>
            <person name="Svard S.G."/>
            <person name="Andersson J.O."/>
        </authorList>
    </citation>
    <scope>NUCLEOTIDE SEQUENCE</scope>
    <source>
        <strain evidence="10">ATCC 50377</strain>
    </source>
</reference>
<organism evidence="9">
    <name type="scientific">Spironucleus salmonicida</name>
    <dbReference type="NCBI Taxonomy" id="348837"/>
    <lineage>
        <taxon>Eukaryota</taxon>
        <taxon>Metamonada</taxon>
        <taxon>Diplomonadida</taxon>
        <taxon>Hexamitidae</taxon>
        <taxon>Hexamitinae</taxon>
        <taxon>Spironucleus</taxon>
    </lineage>
</organism>
<dbReference type="EMBL" id="AUWU02000001">
    <property type="protein sequence ID" value="KAH0577777.1"/>
    <property type="molecule type" value="Genomic_DNA"/>
</dbReference>
<reference evidence="10" key="2">
    <citation type="submission" date="2020-12" db="EMBL/GenBank/DDBJ databases">
        <title>New Spironucleus salmonicida genome in near-complete chromosomes.</title>
        <authorList>
            <person name="Xu F."/>
            <person name="Kurt Z."/>
            <person name="Jimenez-Gonzalez A."/>
            <person name="Astvaldsson A."/>
            <person name="Andersson J.O."/>
            <person name="Svard S.G."/>
        </authorList>
    </citation>
    <scope>NUCLEOTIDE SEQUENCE</scope>
    <source>
        <strain evidence="10">ATCC 50377</strain>
    </source>
</reference>
<protein>
    <submittedName>
        <fullName evidence="9">U3 small nucleolar ribonucleoprotein MPP10</fullName>
    </submittedName>
</protein>
<evidence type="ECO:0000256" key="5">
    <source>
        <dbReference type="ARBA" id="ARBA00023274"/>
    </source>
</evidence>
<evidence type="ECO:0000313" key="9">
    <source>
        <dbReference type="EMBL" id="EST43913.1"/>
    </source>
</evidence>
<dbReference type="VEuPathDB" id="GiardiaDB:SS50377_21131"/>
<feature type="compositionally biased region" description="Low complexity" evidence="8">
    <location>
        <begin position="66"/>
        <end position="76"/>
    </location>
</feature>
<dbReference type="GO" id="GO:0006364">
    <property type="term" value="P:rRNA processing"/>
    <property type="evidence" value="ECO:0007669"/>
    <property type="project" value="UniProtKB-KW"/>
</dbReference>
<sequence>MFDELQSYFNDFIQGPIQLEQQQIFNIPDVDSLYNQILNQIEAFDEEFLKIQDTSVNEPAEEQFVNEEQQNEQSVEIGEEEFGAEEENLESNFNAFDPNNNQNEAALALEMGESESESEVQLTPYQESRQKLIKLISQTEEALVAPKDWKFSGEVTSAQRPEDALLHDMPEFDVKRKLPLEIDAQINAQIEELIKLRILDKKFDNPVYIQNIMEKEKEKVSFSKSAKALGDVIDIEVQGQRVELTAAIKELRNEVKQAVQELEAELRSYFVQYMIVK</sequence>
<keyword evidence="11" id="KW-1185">Reference proteome</keyword>
<proteinExistence type="inferred from homology"/>
<evidence type="ECO:0000313" key="10">
    <source>
        <dbReference type="EMBL" id="KAH0577777.1"/>
    </source>
</evidence>
<dbReference type="OrthoDB" id="445326at2759"/>
<dbReference type="PANTHER" id="PTHR17039:SF0">
    <property type="entry name" value="U3 SMALL NUCLEOLAR RIBONUCLEOPROTEIN PROTEIN MPP10"/>
    <property type="match status" value="1"/>
</dbReference>
<dbReference type="AlphaFoldDB" id="V6LHX0"/>
<dbReference type="Proteomes" id="UP000018208">
    <property type="component" value="Unassembled WGS sequence"/>
</dbReference>
<evidence type="ECO:0000256" key="2">
    <source>
        <dbReference type="ARBA" id="ARBA00022517"/>
    </source>
</evidence>
<keyword evidence="4" id="KW-0539">Nucleus</keyword>
<evidence type="ECO:0000256" key="3">
    <source>
        <dbReference type="ARBA" id="ARBA00022552"/>
    </source>
</evidence>
<dbReference type="PANTHER" id="PTHR17039">
    <property type="entry name" value="U3 SMALL NUCLEOLAR RIBONUCLEOPROTEIN PROTEIN MPP10"/>
    <property type="match status" value="1"/>
</dbReference>
<evidence type="ECO:0000256" key="1">
    <source>
        <dbReference type="ARBA" id="ARBA00004604"/>
    </source>
</evidence>
<dbReference type="GO" id="GO:0005732">
    <property type="term" value="C:sno(s)RNA-containing ribonucleoprotein complex"/>
    <property type="evidence" value="ECO:0007669"/>
    <property type="project" value="InterPro"/>
</dbReference>
<feature type="compositionally biased region" description="Acidic residues" evidence="8">
    <location>
        <begin position="77"/>
        <end position="86"/>
    </location>
</feature>
<comment type="subcellular location">
    <subcellularLocation>
        <location evidence="1">Nucleus</location>
        <location evidence="1">Nucleolus</location>
    </subcellularLocation>
</comment>
<keyword evidence="5 9" id="KW-0687">Ribonucleoprotein</keyword>
<evidence type="ECO:0000313" key="11">
    <source>
        <dbReference type="Proteomes" id="UP000018208"/>
    </source>
</evidence>
<accession>V6LHX0</accession>
<keyword evidence="2" id="KW-0690">Ribosome biogenesis</keyword>
<dbReference type="InterPro" id="IPR012173">
    <property type="entry name" value="Mpp10"/>
</dbReference>
<evidence type="ECO:0000256" key="4">
    <source>
        <dbReference type="ARBA" id="ARBA00023242"/>
    </source>
</evidence>